<evidence type="ECO:0000313" key="2">
    <source>
        <dbReference type="EMBL" id="KHN81925.1"/>
    </source>
</evidence>
<feature type="region of interest" description="Disordered" evidence="1">
    <location>
        <begin position="66"/>
        <end position="100"/>
    </location>
</feature>
<sequence length="176" mass="19897">MPRRRSSAERSSIFAYTSAEQPNDDEEASLSSRTWRVPSHLPACTLYCCPFPGTQTATPSPEYCMSSSSLPVDPTQPSSSTSKTTAMHHQQQISQPAATRSTRNVQQSAKLLSPTCQTIPSRCEFPFHSLFVRLNLLSRFDQIAESKCYCMKAFLEYHEYLIVSYFLTFFSLENLD</sequence>
<organism evidence="2 3">
    <name type="scientific">Toxocara canis</name>
    <name type="common">Canine roundworm</name>
    <dbReference type="NCBI Taxonomy" id="6265"/>
    <lineage>
        <taxon>Eukaryota</taxon>
        <taxon>Metazoa</taxon>
        <taxon>Ecdysozoa</taxon>
        <taxon>Nematoda</taxon>
        <taxon>Chromadorea</taxon>
        <taxon>Rhabditida</taxon>
        <taxon>Spirurina</taxon>
        <taxon>Ascaridomorpha</taxon>
        <taxon>Ascaridoidea</taxon>
        <taxon>Toxocaridae</taxon>
        <taxon>Toxocara</taxon>
    </lineage>
</organism>
<comment type="caution">
    <text evidence="2">The sequence shown here is derived from an EMBL/GenBank/DDBJ whole genome shotgun (WGS) entry which is preliminary data.</text>
</comment>
<feature type="region of interest" description="Disordered" evidence="1">
    <location>
        <begin position="1"/>
        <end position="28"/>
    </location>
</feature>
<proteinExistence type="predicted"/>
<reference evidence="2 3" key="1">
    <citation type="submission" date="2014-11" db="EMBL/GenBank/DDBJ databases">
        <title>Genetic blueprint of the zoonotic pathogen Toxocara canis.</title>
        <authorList>
            <person name="Zhu X.-Q."/>
            <person name="Korhonen P.K."/>
            <person name="Cai H."/>
            <person name="Young N.D."/>
            <person name="Nejsum P."/>
            <person name="von Samson-Himmelstjerna G."/>
            <person name="Boag P.R."/>
            <person name="Tan P."/>
            <person name="Li Q."/>
            <person name="Min J."/>
            <person name="Yang Y."/>
            <person name="Wang X."/>
            <person name="Fang X."/>
            <person name="Hall R.S."/>
            <person name="Hofmann A."/>
            <person name="Sternberg P.W."/>
            <person name="Jex A.R."/>
            <person name="Gasser R.B."/>
        </authorList>
    </citation>
    <scope>NUCLEOTIDE SEQUENCE [LARGE SCALE GENOMIC DNA]</scope>
    <source>
        <strain evidence="2">PN_DK_2014</strain>
    </source>
</reference>
<dbReference type="Proteomes" id="UP000031036">
    <property type="component" value="Unassembled WGS sequence"/>
</dbReference>
<feature type="compositionally biased region" description="Low complexity" evidence="1">
    <location>
        <begin position="75"/>
        <end position="85"/>
    </location>
</feature>
<dbReference type="AlphaFoldDB" id="A0A0B2VLL6"/>
<protein>
    <submittedName>
        <fullName evidence="2">Uncharacterized protein</fullName>
    </submittedName>
</protein>
<dbReference type="EMBL" id="JPKZ01001440">
    <property type="protein sequence ID" value="KHN81925.1"/>
    <property type="molecule type" value="Genomic_DNA"/>
</dbReference>
<gene>
    <name evidence="2" type="ORF">Tcan_04863</name>
</gene>
<feature type="compositionally biased region" description="Polar residues" evidence="1">
    <location>
        <begin position="87"/>
        <end position="100"/>
    </location>
</feature>
<accession>A0A0B2VLL6</accession>
<name>A0A0B2VLL6_TOXCA</name>
<keyword evidence="3" id="KW-1185">Reference proteome</keyword>
<evidence type="ECO:0000313" key="3">
    <source>
        <dbReference type="Proteomes" id="UP000031036"/>
    </source>
</evidence>
<evidence type="ECO:0000256" key="1">
    <source>
        <dbReference type="SAM" id="MobiDB-lite"/>
    </source>
</evidence>